<dbReference type="Proteomes" id="UP000292927">
    <property type="component" value="Unassembled WGS sequence"/>
</dbReference>
<feature type="domain" description="N-acetyltransferase" evidence="3">
    <location>
        <begin position="6"/>
        <end position="174"/>
    </location>
</feature>
<dbReference type="AlphaFoldDB" id="A0A4Q7PSP4"/>
<dbReference type="EMBL" id="SGXF01000001">
    <property type="protein sequence ID" value="RZT02310.1"/>
    <property type="molecule type" value="Genomic_DNA"/>
</dbReference>
<dbReference type="PANTHER" id="PTHR43072">
    <property type="entry name" value="N-ACETYLTRANSFERASE"/>
    <property type="match status" value="1"/>
</dbReference>
<dbReference type="PANTHER" id="PTHR43072:SF23">
    <property type="entry name" value="UPF0039 PROTEIN C11D3.02C"/>
    <property type="match status" value="1"/>
</dbReference>
<dbReference type="OrthoDB" id="9798006at2"/>
<proteinExistence type="predicted"/>
<evidence type="ECO:0000256" key="1">
    <source>
        <dbReference type="ARBA" id="ARBA00022679"/>
    </source>
</evidence>
<dbReference type="PROSITE" id="PS51186">
    <property type="entry name" value="GNAT"/>
    <property type="match status" value="1"/>
</dbReference>
<evidence type="ECO:0000313" key="4">
    <source>
        <dbReference type="EMBL" id="RZT02310.1"/>
    </source>
</evidence>
<dbReference type="Gene3D" id="3.40.630.30">
    <property type="match status" value="1"/>
</dbReference>
<name>A0A4Q7PSP4_9FIRM</name>
<keyword evidence="1 4" id="KW-0808">Transferase</keyword>
<protein>
    <submittedName>
        <fullName evidence="4">Phosphinothricin acetyltransferase</fullName>
    </submittedName>
</protein>
<dbReference type="InterPro" id="IPR016181">
    <property type="entry name" value="Acyl_CoA_acyltransferase"/>
</dbReference>
<comment type="caution">
    <text evidence="4">The sequence shown here is derived from an EMBL/GenBank/DDBJ whole genome shotgun (WGS) entry which is preliminary data.</text>
</comment>
<dbReference type="Pfam" id="PF13420">
    <property type="entry name" value="Acetyltransf_4"/>
    <property type="match status" value="1"/>
</dbReference>
<evidence type="ECO:0000259" key="3">
    <source>
        <dbReference type="PROSITE" id="PS51186"/>
    </source>
</evidence>
<keyword evidence="2" id="KW-0012">Acyltransferase</keyword>
<accession>A0A4Q7PSP4</accession>
<dbReference type="RefSeq" id="WP_130432573.1">
    <property type="nucleotide sequence ID" value="NZ_SGXF01000001.1"/>
</dbReference>
<sequence length="197" mass="22658">MDHTDIKIRAVSVLDAEDLLRIYAPYVIKTAVTFEYEAPSVQEFANRISRTLEKYPYIAACCGKEIVGYAYAGPFQQRPAYDWTAETSIYVDESQKGMGIGKKLYQALEKILSAQNILNVCACIAYPPAEDEFLTKSSAAFHFHMGYRFVGEFHQCGYKFGRWYNMVWMEKHIGPHPEHQPPVIAFDKIRNDIPWQN</sequence>
<dbReference type="InterPro" id="IPR000182">
    <property type="entry name" value="GNAT_dom"/>
</dbReference>
<dbReference type="SUPFAM" id="SSF55729">
    <property type="entry name" value="Acyl-CoA N-acyltransferases (Nat)"/>
    <property type="match status" value="1"/>
</dbReference>
<keyword evidence="5" id="KW-1185">Reference proteome</keyword>
<organism evidence="4 5">
    <name type="scientific">Cuneatibacter caecimuris</name>
    <dbReference type="NCBI Taxonomy" id="1796618"/>
    <lineage>
        <taxon>Bacteria</taxon>
        <taxon>Bacillati</taxon>
        <taxon>Bacillota</taxon>
        <taxon>Clostridia</taxon>
        <taxon>Lachnospirales</taxon>
        <taxon>Lachnospiraceae</taxon>
        <taxon>Cuneatibacter</taxon>
    </lineage>
</organism>
<dbReference type="GO" id="GO:0016747">
    <property type="term" value="F:acyltransferase activity, transferring groups other than amino-acyl groups"/>
    <property type="evidence" value="ECO:0007669"/>
    <property type="project" value="InterPro"/>
</dbReference>
<evidence type="ECO:0000313" key="5">
    <source>
        <dbReference type="Proteomes" id="UP000292927"/>
    </source>
</evidence>
<gene>
    <name evidence="4" type="ORF">EV209_0421</name>
</gene>
<evidence type="ECO:0000256" key="2">
    <source>
        <dbReference type="ARBA" id="ARBA00023315"/>
    </source>
</evidence>
<reference evidence="4 5" key="1">
    <citation type="submission" date="2019-02" db="EMBL/GenBank/DDBJ databases">
        <title>Genomic Encyclopedia of Type Strains, Phase IV (KMG-IV): sequencing the most valuable type-strain genomes for metagenomic binning, comparative biology and taxonomic classification.</title>
        <authorList>
            <person name="Goeker M."/>
        </authorList>
    </citation>
    <scope>NUCLEOTIDE SEQUENCE [LARGE SCALE GENOMIC DNA]</scope>
    <source>
        <strain evidence="4 5">DSM 29486</strain>
    </source>
</reference>
<dbReference type="CDD" id="cd04301">
    <property type="entry name" value="NAT_SF"/>
    <property type="match status" value="1"/>
</dbReference>